<proteinExistence type="predicted"/>
<dbReference type="InterPro" id="IPR021321">
    <property type="entry name" value="DUF2922"/>
</dbReference>
<dbReference type="Pfam" id="PF11148">
    <property type="entry name" value="DUF2922"/>
    <property type="match status" value="1"/>
</dbReference>
<dbReference type="RefSeq" id="WP_272163344.1">
    <property type="nucleotide sequence ID" value="NZ_CP116507.1"/>
</dbReference>
<gene>
    <name evidence="1" type="ORF">PML95_00085</name>
</gene>
<evidence type="ECO:0000313" key="2">
    <source>
        <dbReference type="Proteomes" id="UP001179600"/>
    </source>
</evidence>
<protein>
    <submittedName>
        <fullName evidence="1">DUF2922 domain-containing protein</fullName>
    </submittedName>
</protein>
<dbReference type="Proteomes" id="UP001179600">
    <property type="component" value="Chromosome"/>
</dbReference>
<evidence type="ECO:0000313" key="1">
    <source>
        <dbReference type="EMBL" id="WCG22702.1"/>
    </source>
</evidence>
<name>A0AAF0BH96_9ENTE</name>
<sequence>MKKLQMIFKNGTGKKVTLTQHDCRDDLTAETVREVMAGVANLALIEKKGIAQYVEPVSAHYVETITTDLF</sequence>
<accession>A0AAF0BH96</accession>
<dbReference type="EMBL" id="CP116507">
    <property type="protein sequence ID" value="WCG22702.1"/>
    <property type="molecule type" value="Genomic_DNA"/>
</dbReference>
<reference evidence="1" key="1">
    <citation type="submission" date="2023-01" db="EMBL/GenBank/DDBJ databases">
        <title>Oxazolidinone resistance genes in florfenicol resistant enterococci from beef cattle and veal calves at slaughter.</title>
        <authorList>
            <person name="Biggel M."/>
        </authorList>
    </citation>
    <scope>NUCLEOTIDE SEQUENCE</scope>
    <source>
        <strain evidence="1">K204-1</strain>
    </source>
</reference>
<dbReference type="AlphaFoldDB" id="A0AAF0BH96"/>
<organism evidence="1 2">
    <name type="scientific">Vagococcus lutrae</name>
    <dbReference type="NCBI Taxonomy" id="81947"/>
    <lineage>
        <taxon>Bacteria</taxon>
        <taxon>Bacillati</taxon>
        <taxon>Bacillota</taxon>
        <taxon>Bacilli</taxon>
        <taxon>Lactobacillales</taxon>
        <taxon>Enterococcaceae</taxon>
        <taxon>Vagococcus</taxon>
    </lineage>
</organism>